<evidence type="ECO:0000313" key="17">
    <source>
        <dbReference type="Proteomes" id="UP001347796"/>
    </source>
</evidence>
<evidence type="ECO:0000256" key="11">
    <source>
        <dbReference type="SAM" id="MobiDB-lite"/>
    </source>
</evidence>
<keyword evidence="2" id="KW-0813">Transport</keyword>
<keyword evidence="7" id="KW-0675">Receptor</keyword>
<dbReference type="SMART" id="SM00079">
    <property type="entry name" value="PBPe"/>
    <property type="match status" value="1"/>
</dbReference>
<keyword evidence="6 12" id="KW-0472">Membrane</keyword>
<evidence type="ECO:0000256" key="9">
    <source>
        <dbReference type="ARBA" id="ARBA00023286"/>
    </source>
</evidence>
<dbReference type="FunFam" id="3.40.190.10:FF:000024">
    <property type="entry name" value="Glutamate receptor, ionotropic, delta 1"/>
    <property type="match status" value="1"/>
</dbReference>
<dbReference type="GO" id="GO:0016020">
    <property type="term" value="C:membrane"/>
    <property type="evidence" value="ECO:0007669"/>
    <property type="project" value="UniProtKB-SubCell"/>
</dbReference>
<dbReference type="EMBL" id="JAZGQO010000007">
    <property type="protein sequence ID" value="KAK6180751.1"/>
    <property type="molecule type" value="Genomic_DNA"/>
</dbReference>
<keyword evidence="17" id="KW-1185">Reference proteome</keyword>
<evidence type="ECO:0000256" key="12">
    <source>
        <dbReference type="SAM" id="Phobius"/>
    </source>
</evidence>
<keyword evidence="8" id="KW-0325">Glycoprotein</keyword>
<evidence type="ECO:0000256" key="13">
    <source>
        <dbReference type="SAM" id="SignalP"/>
    </source>
</evidence>
<dbReference type="SUPFAM" id="SSF81324">
    <property type="entry name" value="Voltage-gated potassium channels"/>
    <property type="match status" value="1"/>
</dbReference>
<name>A0AAN8JMS6_PATCE</name>
<keyword evidence="9" id="KW-1071">Ligand-gated ion channel</keyword>
<keyword evidence="13" id="KW-0732">Signal</keyword>
<dbReference type="FunFam" id="1.10.287.70:FF:000143">
    <property type="entry name" value="Probable glutamate receptor"/>
    <property type="match status" value="1"/>
</dbReference>
<dbReference type="InterPro" id="IPR015683">
    <property type="entry name" value="Ionotropic_Glu_rcpt"/>
</dbReference>
<evidence type="ECO:0000259" key="15">
    <source>
        <dbReference type="SMART" id="SM00918"/>
    </source>
</evidence>
<feature type="chain" id="PRO_5042972881" evidence="13">
    <location>
        <begin position="25"/>
        <end position="498"/>
    </location>
</feature>
<dbReference type="SMART" id="SM00918">
    <property type="entry name" value="Lig_chan-Glu_bd"/>
    <property type="match status" value="1"/>
</dbReference>
<evidence type="ECO:0000256" key="4">
    <source>
        <dbReference type="ARBA" id="ARBA00022989"/>
    </source>
</evidence>
<dbReference type="SUPFAM" id="SSF53850">
    <property type="entry name" value="Periplasmic binding protein-like II"/>
    <property type="match status" value="1"/>
</dbReference>
<proteinExistence type="predicted"/>
<evidence type="ECO:0000256" key="10">
    <source>
        <dbReference type="ARBA" id="ARBA00023303"/>
    </source>
</evidence>
<accession>A0AAN8JMS6</accession>
<dbReference type="AlphaFoldDB" id="A0AAN8JMS6"/>
<evidence type="ECO:0000259" key="14">
    <source>
        <dbReference type="SMART" id="SM00079"/>
    </source>
</evidence>
<feature type="transmembrane region" description="Helical" evidence="12">
    <location>
        <begin position="438"/>
        <end position="463"/>
    </location>
</feature>
<feature type="domain" description="Ionotropic glutamate receptor C-terminal" evidence="14">
    <location>
        <begin position="26"/>
        <end position="408"/>
    </location>
</feature>
<protein>
    <submittedName>
        <fullName evidence="16">Uncharacterized protein</fullName>
    </submittedName>
</protein>
<evidence type="ECO:0000256" key="2">
    <source>
        <dbReference type="ARBA" id="ARBA00022448"/>
    </source>
</evidence>
<gene>
    <name evidence="16" type="ORF">SNE40_008745</name>
</gene>
<evidence type="ECO:0000256" key="3">
    <source>
        <dbReference type="ARBA" id="ARBA00022692"/>
    </source>
</evidence>
<feature type="region of interest" description="Disordered" evidence="11">
    <location>
        <begin position="474"/>
        <end position="498"/>
    </location>
</feature>
<keyword evidence="3 12" id="KW-0812">Transmembrane</keyword>
<reference evidence="16 17" key="1">
    <citation type="submission" date="2024-01" db="EMBL/GenBank/DDBJ databases">
        <title>The genome of the rayed Mediterranean limpet Patella caerulea (Linnaeus, 1758).</title>
        <authorList>
            <person name="Anh-Thu Weber A."/>
            <person name="Halstead-Nussloch G."/>
        </authorList>
    </citation>
    <scope>NUCLEOTIDE SEQUENCE [LARGE SCALE GENOMIC DNA]</scope>
    <source>
        <strain evidence="16">AATW-2023a</strain>
        <tissue evidence="16">Whole specimen</tissue>
    </source>
</reference>
<evidence type="ECO:0000256" key="6">
    <source>
        <dbReference type="ARBA" id="ARBA00023136"/>
    </source>
</evidence>
<comment type="subcellular location">
    <subcellularLocation>
        <location evidence="1">Membrane</location>
        <topology evidence="1">Multi-pass membrane protein</topology>
    </subcellularLocation>
</comment>
<feature type="transmembrane region" description="Helical" evidence="12">
    <location>
        <begin position="158"/>
        <end position="177"/>
    </location>
</feature>
<dbReference type="Gene3D" id="3.40.190.10">
    <property type="entry name" value="Periplasmic binding protein-like II"/>
    <property type="match status" value="2"/>
</dbReference>
<dbReference type="Proteomes" id="UP001347796">
    <property type="component" value="Unassembled WGS sequence"/>
</dbReference>
<keyword evidence="5" id="KW-0406">Ion transport</keyword>
<dbReference type="InterPro" id="IPR001320">
    <property type="entry name" value="Iontro_rcpt_C"/>
</dbReference>
<dbReference type="Pfam" id="PF10613">
    <property type="entry name" value="Lig_chan-Glu_bd"/>
    <property type="match status" value="1"/>
</dbReference>
<evidence type="ECO:0000256" key="5">
    <source>
        <dbReference type="ARBA" id="ARBA00023065"/>
    </source>
</evidence>
<organism evidence="16 17">
    <name type="scientific">Patella caerulea</name>
    <name type="common">Rayed Mediterranean limpet</name>
    <dbReference type="NCBI Taxonomy" id="87958"/>
    <lineage>
        <taxon>Eukaryota</taxon>
        <taxon>Metazoa</taxon>
        <taxon>Spiralia</taxon>
        <taxon>Lophotrochozoa</taxon>
        <taxon>Mollusca</taxon>
        <taxon>Gastropoda</taxon>
        <taxon>Patellogastropoda</taxon>
        <taxon>Patelloidea</taxon>
        <taxon>Patellidae</taxon>
        <taxon>Patella</taxon>
    </lineage>
</organism>
<dbReference type="GO" id="GO:0015276">
    <property type="term" value="F:ligand-gated monoatomic ion channel activity"/>
    <property type="evidence" value="ECO:0007669"/>
    <property type="project" value="InterPro"/>
</dbReference>
<dbReference type="PANTHER" id="PTHR18966">
    <property type="entry name" value="IONOTROPIC GLUTAMATE RECEPTOR"/>
    <property type="match status" value="1"/>
</dbReference>
<evidence type="ECO:0000256" key="7">
    <source>
        <dbReference type="ARBA" id="ARBA00023170"/>
    </source>
</evidence>
<dbReference type="InterPro" id="IPR019594">
    <property type="entry name" value="Glu/Gly-bd"/>
</dbReference>
<keyword evidence="10" id="KW-0407">Ion channel</keyword>
<dbReference type="Pfam" id="PF00060">
    <property type="entry name" value="Lig_chan"/>
    <property type="match status" value="1"/>
</dbReference>
<sequence>MHMFYKLLIAAILGCSSCLEGSTAETIQVTSIENTPYLQAPTSKENTSSPYTGFIKDVLDEVAQITKFDFKISLVDDNTFGSQNDDGTFTGMIGEVILGKADVAAAALTVTSIRRSVVEFSPTIQNFGHVIVMRKPDGIQTNYLERVSRLFSPLEQSVWLMSLVAYLITSTVLYGIAHSNPYEWRRLAHDGEATLREGETFNCMNSFWFIISSWALQGFGSRTPRSMGGRTVVIFWWIFVIIFVATYIASLTNLLRHSPDASDMHAAFGGIKSLEDLNKQDEVRFGMLNGGSTEQYFKTANIPYLKNIWQAVDANRDLLMNSVRDGISRVRRSRSSVPYAFIMESAMAKYHTRKKPCDLYYAGDLTMTGNYAFAYRPGWKHSKAFDMAIMRLRENGALQMLEERWFSGTCEGSFIDSSSNVGDKYSVPSFFKVDLGSFGGALIVLIIGLVAGCLITGVEICIFKGAERPERLNRPADAERNDALQPALSPTDRSVTKL</sequence>
<comment type="caution">
    <text evidence="16">The sequence shown here is derived from an EMBL/GenBank/DDBJ whole genome shotgun (WGS) entry which is preliminary data.</text>
</comment>
<evidence type="ECO:0000256" key="8">
    <source>
        <dbReference type="ARBA" id="ARBA00023180"/>
    </source>
</evidence>
<evidence type="ECO:0000313" key="16">
    <source>
        <dbReference type="EMBL" id="KAK6180751.1"/>
    </source>
</evidence>
<evidence type="ECO:0000256" key="1">
    <source>
        <dbReference type="ARBA" id="ARBA00004141"/>
    </source>
</evidence>
<feature type="domain" description="Ionotropic glutamate receptor L-glutamate and glycine-binding" evidence="15">
    <location>
        <begin position="36"/>
        <end position="98"/>
    </location>
</feature>
<dbReference type="Gene3D" id="1.10.287.70">
    <property type="match status" value="1"/>
</dbReference>
<feature type="transmembrane region" description="Helical" evidence="12">
    <location>
        <begin position="232"/>
        <end position="255"/>
    </location>
</feature>
<keyword evidence="4 12" id="KW-1133">Transmembrane helix</keyword>
<feature type="signal peptide" evidence="13">
    <location>
        <begin position="1"/>
        <end position="24"/>
    </location>
</feature>